<reference evidence="1" key="1">
    <citation type="submission" date="2022-07" db="EMBL/GenBank/DDBJ databases">
        <authorList>
            <person name="Macas J."/>
            <person name="Novak P."/>
            <person name="Neumann P."/>
        </authorList>
    </citation>
    <scope>NUCLEOTIDE SEQUENCE</scope>
</reference>
<dbReference type="Proteomes" id="UP001152523">
    <property type="component" value="Unassembled WGS sequence"/>
</dbReference>
<comment type="caution">
    <text evidence="1">The sequence shown here is derived from an EMBL/GenBank/DDBJ whole genome shotgun (WGS) entry which is preliminary data.</text>
</comment>
<name>A0AAV0DEQ1_9ASTE</name>
<dbReference type="EMBL" id="CAMAPF010000087">
    <property type="protein sequence ID" value="CAH9096506.1"/>
    <property type="molecule type" value="Genomic_DNA"/>
</dbReference>
<organism evidence="1 2">
    <name type="scientific">Cuscuta epithymum</name>
    <dbReference type="NCBI Taxonomy" id="186058"/>
    <lineage>
        <taxon>Eukaryota</taxon>
        <taxon>Viridiplantae</taxon>
        <taxon>Streptophyta</taxon>
        <taxon>Embryophyta</taxon>
        <taxon>Tracheophyta</taxon>
        <taxon>Spermatophyta</taxon>
        <taxon>Magnoliopsida</taxon>
        <taxon>eudicotyledons</taxon>
        <taxon>Gunneridae</taxon>
        <taxon>Pentapetalae</taxon>
        <taxon>asterids</taxon>
        <taxon>lamiids</taxon>
        <taxon>Solanales</taxon>
        <taxon>Convolvulaceae</taxon>
        <taxon>Cuscuteae</taxon>
        <taxon>Cuscuta</taxon>
        <taxon>Cuscuta subgen. Cuscuta</taxon>
    </lineage>
</organism>
<accession>A0AAV0DEQ1</accession>
<keyword evidence="2" id="KW-1185">Reference proteome</keyword>
<protein>
    <submittedName>
        <fullName evidence="1">Uncharacterized protein</fullName>
    </submittedName>
</protein>
<gene>
    <name evidence="1" type="ORF">CEPIT_LOCUS13768</name>
</gene>
<evidence type="ECO:0000313" key="2">
    <source>
        <dbReference type="Proteomes" id="UP001152523"/>
    </source>
</evidence>
<proteinExistence type="predicted"/>
<dbReference type="AlphaFoldDB" id="A0AAV0DEQ1"/>
<sequence>MQFLLNQIEPTIITVAALEPTMLRYHHLSKTPMGKNNYFLSPRLDAFVSSDGDSVEYDSDRFHLEIEESDSSYNEVCFYPFSKKSASVRVWIPRSLLCRVGVAISILVFLDTSLNQLCQLFIILS</sequence>
<evidence type="ECO:0000313" key="1">
    <source>
        <dbReference type="EMBL" id="CAH9096506.1"/>
    </source>
</evidence>